<dbReference type="GO" id="GO:0005634">
    <property type="term" value="C:nucleus"/>
    <property type="evidence" value="ECO:0007669"/>
    <property type="project" value="TreeGrafter"/>
</dbReference>
<dbReference type="InterPro" id="IPR050502">
    <property type="entry name" value="Euk_RNA-bind_prot"/>
</dbReference>
<keyword evidence="1 2" id="KW-0694">RNA-binding</keyword>
<dbReference type="AlphaFoldDB" id="A0A1M8A7X9"/>
<evidence type="ECO:0000259" key="3">
    <source>
        <dbReference type="PROSITE" id="PS50102"/>
    </source>
</evidence>
<dbReference type="VEuPathDB" id="FungiDB:MSYG_2866"/>
<dbReference type="InterPro" id="IPR035979">
    <property type="entry name" value="RBD_domain_sf"/>
</dbReference>
<evidence type="ECO:0000256" key="1">
    <source>
        <dbReference type="ARBA" id="ARBA00022884"/>
    </source>
</evidence>
<dbReference type="Proteomes" id="UP000186303">
    <property type="component" value="Chromosome 4"/>
</dbReference>
<evidence type="ECO:0000313" key="5">
    <source>
        <dbReference type="Proteomes" id="UP000186303"/>
    </source>
</evidence>
<accession>A0A1M8A7X9</accession>
<dbReference type="SMART" id="SM00360">
    <property type="entry name" value="RRM"/>
    <property type="match status" value="2"/>
</dbReference>
<dbReference type="InterPro" id="IPR000504">
    <property type="entry name" value="RRM_dom"/>
</dbReference>
<dbReference type="OrthoDB" id="6159137at2759"/>
<name>A0A1M8A7X9_MALS4</name>
<reference evidence="5" key="1">
    <citation type="journal article" date="2017" name="Nucleic Acids Res.">
        <title>Proteogenomics produces comprehensive and highly accurate protein-coding gene annotation in a complete genome assembly of Malassezia sympodialis.</title>
        <authorList>
            <person name="Zhu Y."/>
            <person name="Engstroem P.G."/>
            <person name="Tellgren-Roth C."/>
            <person name="Baudo C.D."/>
            <person name="Kennell J.C."/>
            <person name="Sun S."/>
            <person name="Billmyre R.B."/>
            <person name="Schroeder M.S."/>
            <person name="Andersson A."/>
            <person name="Holm T."/>
            <person name="Sigurgeirsson B."/>
            <person name="Wu G."/>
            <person name="Sankaranarayanan S.R."/>
            <person name="Siddharthan R."/>
            <person name="Sanyal K."/>
            <person name="Lundeberg J."/>
            <person name="Nystedt B."/>
            <person name="Boekhout T."/>
            <person name="Dawson T.L. Jr."/>
            <person name="Heitman J."/>
            <person name="Scheynius A."/>
            <person name="Lehtioe J."/>
        </authorList>
    </citation>
    <scope>NUCLEOTIDE SEQUENCE [LARGE SCALE GENOMIC DNA]</scope>
    <source>
        <strain evidence="5">ATCC 42132</strain>
    </source>
</reference>
<keyword evidence="5" id="KW-1185">Reference proteome</keyword>
<dbReference type="PANTHER" id="PTHR48025:SF1">
    <property type="entry name" value="RRM DOMAIN-CONTAINING PROTEIN"/>
    <property type="match status" value="1"/>
</dbReference>
<organism evidence="4 5">
    <name type="scientific">Malassezia sympodialis (strain ATCC 42132)</name>
    <name type="common">Atopic eczema-associated yeast</name>
    <dbReference type="NCBI Taxonomy" id="1230383"/>
    <lineage>
        <taxon>Eukaryota</taxon>
        <taxon>Fungi</taxon>
        <taxon>Dikarya</taxon>
        <taxon>Basidiomycota</taxon>
        <taxon>Ustilaginomycotina</taxon>
        <taxon>Malasseziomycetes</taxon>
        <taxon>Malasseziales</taxon>
        <taxon>Malasseziaceae</taxon>
        <taxon>Malassezia</taxon>
    </lineage>
</organism>
<dbReference type="Pfam" id="PF00076">
    <property type="entry name" value="RRM_1"/>
    <property type="match status" value="1"/>
</dbReference>
<dbReference type="PROSITE" id="PS50102">
    <property type="entry name" value="RRM"/>
    <property type="match status" value="1"/>
</dbReference>
<gene>
    <name evidence="4" type="ORF">MSYG_2866</name>
</gene>
<dbReference type="GO" id="GO:0003729">
    <property type="term" value="F:mRNA binding"/>
    <property type="evidence" value="ECO:0007669"/>
    <property type="project" value="TreeGrafter"/>
</dbReference>
<dbReference type="SUPFAM" id="SSF54928">
    <property type="entry name" value="RNA-binding domain, RBD"/>
    <property type="match status" value="1"/>
</dbReference>
<dbReference type="CDD" id="cd00590">
    <property type="entry name" value="RRM_SF"/>
    <property type="match status" value="1"/>
</dbReference>
<dbReference type="InterPro" id="IPR012677">
    <property type="entry name" value="Nucleotide-bd_a/b_plait_sf"/>
</dbReference>
<dbReference type="PANTHER" id="PTHR48025">
    <property type="entry name" value="OS02G0815200 PROTEIN"/>
    <property type="match status" value="1"/>
</dbReference>
<sequence>MTTKNFCYKITIENVPPTATTQDLACVLSLASMLSVSITTQDGESVGSIIVFSKDDVEKAYRLSGIFLHGTSLSIRRSDVVCDPNLSSLKLGPAAEKVSNSNKHPITWAGIAARHAPMVPSPLSKSVLPSTTMQAPSLQESLPVSTSIQTMPSTINSNMEAPSTTQRNLYVLNLPLGIDSYDLTNLFAQFGRVVHSVVLSMLDTQARRRGFIDMETPESAKLALNSLNGYIWRGYPLEVSYALVQRGEVPPGTQLPKTPVIELSGLLLAATIDEEDVHSLIDPHGDVESLCVSLCGLRKMHREYALL</sequence>
<evidence type="ECO:0000313" key="4">
    <source>
        <dbReference type="EMBL" id="SHO78519.1"/>
    </source>
</evidence>
<dbReference type="STRING" id="1230383.A0A1M8A7X9"/>
<feature type="domain" description="RRM" evidence="3">
    <location>
        <begin position="167"/>
        <end position="244"/>
    </location>
</feature>
<dbReference type="EMBL" id="LT671824">
    <property type="protein sequence ID" value="SHO78519.1"/>
    <property type="molecule type" value="Genomic_DNA"/>
</dbReference>
<proteinExistence type="predicted"/>
<protein>
    <submittedName>
        <fullName evidence="4">Similar to S.cerevisiae protein HSH49 (U2-snRNP associated splicing factor)</fullName>
    </submittedName>
</protein>
<evidence type="ECO:0000256" key="2">
    <source>
        <dbReference type="PROSITE-ProRule" id="PRU00176"/>
    </source>
</evidence>
<dbReference type="Gene3D" id="3.30.70.330">
    <property type="match status" value="1"/>
</dbReference>